<dbReference type="GO" id="GO:0046872">
    <property type="term" value="F:metal ion binding"/>
    <property type="evidence" value="ECO:0007669"/>
    <property type="project" value="UniProtKB-KW"/>
</dbReference>
<name>A0A5E4EEM3_PRUDU</name>
<organism evidence="10 11">
    <name type="scientific">Prunus dulcis</name>
    <name type="common">Almond</name>
    <name type="synonym">Amygdalus dulcis</name>
    <dbReference type="NCBI Taxonomy" id="3755"/>
    <lineage>
        <taxon>Eukaryota</taxon>
        <taxon>Viridiplantae</taxon>
        <taxon>Streptophyta</taxon>
        <taxon>Embryophyta</taxon>
        <taxon>Tracheophyta</taxon>
        <taxon>Spermatophyta</taxon>
        <taxon>Magnoliopsida</taxon>
        <taxon>eudicotyledons</taxon>
        <taxon>Gunneridae</taxon>
        <taxon>Pentapetalae</taxon>
        <taxon>rosids</taxon>
        <taxon>fabids</taxon>
        <taxon>Rosales</taxon>
        <taxon>Rosaceae</taxon>
        <taxon>Amygdaloideae</taxon>
        <taxon>Amygdaleae</taxon>
        <taxon>Prunus</taxon>
    </lineage>
</organism>
<dbReference type="InterPro" id="IPR037518">
    <property type="entry name" value="MPN"/>
</dbReference>
<evidence type="ECO:0000313" key="10">
    <source>
        <dbReference type="EMBL" id="VVA13419.1"/>
    </source>
</evidence>
<dbReference type="GO" id="GO:0140492">
    <property type="term" value="F:metal-dependent deubiquitinase activity"/>
    <property type="evidence" value="ECO:0007669"/>
    <property type="project" value="InterPro"/>
</dbReference>
<keyword evidence="8" id="KW-0482">Metalloprotease</keyword>
<evidence type="ECO:0000256" key="3">
    <source>
        <dbReference type="ARBA" id="ARBA00022670"/>
    </source>
</evidence>
<feature type="domain" description="MPN" evidence="9">
    <location>
        <begin position="155"/>
        <end position="283"/>
    </location>
</feature>
<accession>A0A5E4EEM3</accession>
<dbReference type="InParanoid" id="A0A5E4EEM3"/>
<dbReference type="InterPro" id="IPR044098">
    <property type="entry name" value="STAMBP/STALP-like_MPN"/>
</dbReference>
<dbReference type="Pfam" id="PF01398">
    <property type="entry name" value="JAB"/>
    <property type="match status" value="1"/>
</dbReference>
<dbReference type="EMBL" id="CABIKO010000007">
    <property type="protein sequence ID" value="VVA13419.1"/>
    <property type="molecule type" value="Genomic_DNA"/>
</dbReference>
<evidence type="ECO:0000256" key="5">
    <source>
        <dbReference type="ARBA" id="ARBA00022786"/>
    </source>
</evidence>
<keyword evidence="6" id="KW-0378">Hydrolase</keyword>
<dbReference type="PROSITE" id="PS50249">
    <property type="entry name" value="MPN"/>
    <property type="match status" value="1"/>
</dbReference>
<evidence type="ECO:0000313" key="11">
    <source>
        <dbReference type="Proteomes" id="UP000327085"/>
    </source>
</evidence>
<dbReference type="GO" id="GO:0006508">
    <property type="term" value="P:proteolysis"/>
    <property type="evidence" value="ECO:0007669"/>
    <property type="project" value="UniProtKB-KW"/>
</dbReference>
<comment type="cofactor">
    <cofactor evidence="1">
        <name>Zn(2+)</name>
        <dbReference type="ChEBI" id="CHEBI:29105"/>
    </cofactor>
</comment>
<dbReference type="SUPFAM" id="SSF102712">
    <property type="entry name" value="JAB1/MPN domain"/>
    <property type="match status" value="1"/>
</dbReference>
<dbReference type="Gramene" id="VVA13419">
    <property type="protein sequence ID" value="VVA13419"/>
    <property type="gene ID" value="Prudul26B011175"/>
</dbReference>
<dbReference type="FunFam" id="3.40.140.10:FF:000046">
    <property type="entry name" value="AMSH-like ubiquitin thioesterase 2"/>
    <property type="match status" value="1"/>
</dbReference>
<evidence type="ECO:0000256" key="7">
    <source>
        <dbReference type="ARBA" id="ARBA00022833"/>
    </source>
</evidence>
<keyword evidence="7" id="KW-0862">Zinc</keyword>
<evidence type="ECO:0000256" key="4">
    <source>
        <dbReference type="ARBA" id="ARBA00022723"/>
    </source>
</evidence>
<proteinExistence type="inferred from homology"/>
<keyword evidence="4" id="KW-0479">Metal-binding</keyword>
<comment type="similarity">
    <text evidence="2">Belongs to the peptidase M67C family.</text>
</comment>
<evidence type="ECO:0000256" key="6">
    <source>
        <dbReference type="ARBA" id="ARBA00022801"/>
    </source>
</evidence>
<dbReference type="PANTHER" id="PTHR12947:SF13">
    <property type="entry name" value="FI19924P1"/>
    <property type="match status" value="1"/>
</dbReference>
<reference evidence="11" key="1">
    <citation type="journal article" date="2020" name="Plant J.">
        <title>Transposons played a major role in the diversification between the closely related almond and peach genomes: results from the almond genome sequence.</title>
        <authorList>
            <person name="Alioto T."/>
            <person name="Alexiou K.G."/>
            <person name="Bardil A."/>
            <person name="Barteri F."/>
            <person name="Castanera R."/>
            <person name="Cruz F."/>
            <person name="Dhingra A."/>
            <person name="Duval H."/>
            <person name="Fernandez I Marti A."/>
            <person name="Frias L."/>
            <person name="Galan B."/>
            <person name="Garcia J.L."/>
            <person name="Howad W."/>
            <person name="Gomez-Garrido J."/>
            <person name="Gut M."/>
            <person name="Julca I."/>
            <person name="Morata J."/>
            <person name="Puigdomenech P."/>
            <person name="Ribeca P."/>
            <person name="Rubio Cabetas M.J."/>
            <person name="Vlasova A."/>
            <person name="Wirthensohn M."/>
            <person name="Garcia-Mas J."/>
            <person name="Gabaldon T."/>
            <person name="Casacuberta J.M."/>
            <person name="Arus P."/>
        </authorList>
    </citation>
    <scope>NUCLEOTIDE SEQUENCE [LARGE SCALE GENOMIC DNA]</scope>
    <source>
        <strain evidence="11">cv. Texas</strain>
    </source>
</reference>
<gene>
    <name evidence="10" type="ORF">ALMOND_2B011175</name>
</gene>
<evidence type="ECO:0000256" key="2">
    <source>
        <dbReference type="ARBA" id="ARBA00010981"/>
    </source>
</evidence>
<dbReference type="GO" id="GO:0061578">
    <property type="term" value="F:K63-linked deubiquitinase activity"/>
    <property type="evidence" value="ECO:0007669"/>
    <property type="project" value="InterPro"/>
</dbReference>
<evidence type="ECO:0000256" key="1">
    <source>
        <dbReference type="ARBA" id="ARBA00001947"/>
    </source>
</evidence>
<dbReference type="GO" id="GO:0016020">
    <property type="term" value="C:membrane"/>
    <property type="evidence" value="ECO:0007669"/>
    <property type="project" value="TreeGrafter"/>
</dbReference>
<evidence type="ECO:0000259" key="9">
    <source>
        <dbReference type="PROSITE" id="PS50249"/>
    </source>
</evidence>
<dbReference type="PANTHER" id="PTHR12947">
    <property type="entry name" value="AMSH-LIKE PROTEASE"/>
    <property type="match status" value="1"/>
</dbReference>
<dbReference type="CDD" id="cd08066">
    <property type="entry name" value="MPN_AMSH_like"/>
    <property type="match status" value="1"/>
</dbReference>
<dbReference type="AlphaFoldDB" id="A0A5E4EEM3"/>
<keyword evidence="5" id="KW-0833">Ubl conjugation pathway</keyword>
<dbReference type="FunCoup" id="A0A5E4EEM3">
    <property type="interactions" value="181"/>
</dbReference>
<sequence length="329" mass="36327">MFNSQQRSYLAHSTKEKISHNKEVLGKKHLFCNLVRVLMTAVPLIQVGSCAMAERSCQSFMNINEEDASVSSLCSVESGSSFCACKFCGSNFLKTTSQCQNITVHTVTQFSPSPVISCTESVPQGANISQITVDTEHGQSQSSNQSTSSTVLRDVHISANLMEDFLGLAKDNTEKDLETCGTLGAFLKNGTFYVTTLIIPKQECTSNSCQATNDEEVFSIQNEQSLFPVGWIHTHPSQKCFMSSVDLHTHYSCQVMIPEAFAVVMAPTDTSRSYGIFRLSDPGGMSVLKECQEQGFHPHKETTDGSPIYEHCSNVYTNSNLRFEIFDLR</sequence>
<dbReference type="Proteomes" id="UP000327085">
    <property type="component" value="Chromosome 1"/>
</dbReference>
<protein>
    <submittedName>
        <fullName evidence="10">PREDICTED: AMSH ubiquitin thioesterase</fullName>
    </submittedName>
</protein>
<dbReference type="SMART" id="SM00232">
    <property type="entry name" value="JAB_MPN"/>
    <property type="match status" value="1"/>
</dbReference>
<dbReference type="OMA" id="ERGFHTH"/>
<dbReference type="InterPro" id="IPR000555">
    <property type="entry name" value="JAMM/MPN+_dom"/>
</dbReference>
<keyword evidence="3" id="KW-0645">Protease</keyword>
<dbReference type="Gene3D" id="3.40.140.10">
    <property type="entry name" value="Cytidine Deaminase, domain 2"/>
    <property type="match status" value="1"/>
</dbReference>
<dbReference type="GO" id="GO:0005768">
    <property type="term" value="C:endosome"/>
    <property type="evidence" value="ECO:0007669"/>
    <property type="project" value="TreeGrafter"/>
</dbReference>
<dbReference type="GO" id="GO:0070536">
    <property type="term" value="P:protein K63-linked deubiquitination"/>
    <property type="evidence" value="ECO:0007669"/>
    <property type="project" value="InterPro"/>
</dbReference>
<evidence type="ECO:0000256" key="8">
    <source>
        <dbReference type="ARBA" id="ARBA00023049"/>
    </source>
</evidence>